<feature type="transmembrane region" description="Helical" evidence="1">
    <location>
        <begin position="66"/>
        <end position="87"/>
    </location>
</feature>
<keyword evidence="1" id="KW-0472">Membrane</keyword>
<feature type="transmembrane region" description="Helical" evidence="1">
    <location>
        <begin position="92"/>
        <end position="110"/>
    </location>
</feature>
<proteinExistence type="predicted"/>
<keyword evidence="1" id="KW-1133">Transmembrane helix</keyword>
<dbReference type="AlphaFoldDB" id="A0A7R9KNZ5"/>
<evidence type="ECO:0000313" key="3">
    <source>
        <dbReference type="Proteomes" id="UP000759131"/>
    </source>
</evidence>
<evidence type="ECO:0000313" key="2">
    <source>
        <dbReference type="EMBL" id="CAD7626312.1"/>
    </source>
</evidence>
<keyword evidence="3" id="KW-1185">Reference proteome</keyword>
<organism evidence="2">
    <name type="scientific">Medioppia subpectinata</name>
    <dbReference type="NCBI Taxonomy" id="1979941"/>
    <lineage>
        <taxon>Eukaryota</taxon>
        <taxon>Metazoa</taxon>
        <taxon>Ecdysozoa</taxon>
        <taxon>Arthropoda</taxon>
        <taxon>Chelicerata</taxon>
        <taxon>Arachnida</taxon>
        <taxon>Acari</taxon>
        <taxon>Acariformes</taxon>
        <taxon>Sarcoptiformes</taxon>
        <taxon>Oribatida</taxon>
        <taxon>Brachypylina</taxon>
        <taxon>Oppioidea</taxon>
        <taxon>Oppiidae</taxon>
        <taxon>Medioppia</taxon>
    </lineage>
</organism>
<evidence type="ECO:0000256" key="1">
    <source>
        <dbReference type="SAM" id="Phobius"/>
    </source>
</evidence>
<dbReference type="EMBL" id="CAJPIZ010003740">
    <property type="protein sequence ID" value="CAG2106742.1"/>
    <property type="molecule type" value="Genomic_DNA"/>
</dbReference>
<accession>A0A7R9KNZ5</accession>
<feature type="transmembrane region" description="Helical" evidence="1">
    <location>
        <begin position="116"/>
        <end position="135"/>
    </location>
</feature>
<gene>
    <name evidence="2" type="ORF">OSB1V03_LOCUS6745</name>
</gene>
<protein>
    <submittedName>
        <fullName evidence="2">Uncharacterized protein</fullName>
    </submittedName>
</protein>
<dbReference type="Proteomes" id="UP000759131">
    <property type="component" value="Unassembled WGS sequence"/>
</dbReference>
<keyword evidence="1" id="KW-0812">Transmembrane</keyword>
<reference evidence="2" key="1">
    <citation type="submission" date="2020-11" db="EMBL/GenBank/DDBJ databases">
        <authorList>
            <person name="Tran Van P."/>
        </authorList>
    </citation>
    <scope>NUCLEOTIDE SEQUENCE</scope>
</reference>
<name>A0A7R9KNZ5_9ACAR</name>
<dbReference type="EMBL" id="OC858315">
    <property type="protein sequence ID" value="CAD7626312.1"/>
    <property type="molecule type" value="Genomic_DNA"/>
</dbReference>
<sequence>MNNPRTLRYNFNTRKQKTLKRVKICLEVLYVLAIIGCIITIVLCGIALSLIDDNFQQDNLTKEHVIAVLIIVVLWLVVSLIGLVGIIKEHKVIVIVLLVFTIVGIIANFVTKEYGLGSWGVVCAMLTVLVGTTIGENFQLSFEILINDFPPHTLPFQAYNRPAPQKLAWNGRVCGGKSLITTHQMYKFHAINFDDNHWPVLAGPRNKRCIHFNAIYSAAAIGTRG</sequence>
<feature type="transmembrane region" description="Helical" evidence="1">
    <location>
        <begin position="24"/>
        <end position="51"/>
    </location>
</feature>